<protein>
    <submittedName>
        <fullName evidence="1">Uncharacterized protein</fullName>
    </submittedName>
</protein>
<proteinExistence type="predicted"/>
<dbReference type="EMBL" id="CP157484">
    <property type="protein sequence ID" value="XBO40281.1"/>
    <property type="molecule type" value="Genomic_DNA"/>
</dbReference>
<accession>A0AAU7JJB0</accession>
<evidence type="ECO:0000313" key="1">
    <source>
        <dbReference type="EMBL" id="XBO40281.1"/>
    </source>
</evidence>
<organism evidence="1">
    <name type="scientific">Alsobacter sp. KACC 23698</name>
    <dbReference type="NCBI Taxonomy" id="3149229"/>
    <lineage>
        <taxon>Bacteria</taxon>
        <taxon>Pseudomonadati</taxon>
        <taxon>Pseudomonadota</taxon>
        <taxon>Alphaproteobacteria</taxon>
        <taxon>Hyphomicrobiales</taxon>
        <taxon>Alsobacteraceae</taxon>
        <taxon>Alsobacter</taxon>
    </lineage>
</organism>
<dbReference type="AlphaFoldDB" id="A0AAU7JJB0"/>
<gene>
    <name evidence="1" type="ORF">ABEG18_05730</name>
</gene>
<name>A0AAU7JJB0_9HYPH</name>
<dbReference type="RefSeq" id="WP_406857137.1">
    <property type="nucleotide sequence ID" value="NZ_CP157484.1"/>
</dbReference>
<reference evidence="1" key="1">
    <citation type="submission" date="2024-05" db="EMBL/GenBank/DDBJ databases">
        <authorList>
            <person name="Kim S."/>
            <person name="Heo J."/>
            <person name="Choi H."/>
            <person name="Choi Y."/>
            <person name="Kwon S.-W."/>
            <person name="Kim Y."/>
        </authorList>
    </citation>
    <scope>NUCLEOTIDE SEQUENCE</scope>
    <source>
        <strain evidence="1">KACC 23698</strain>
    </source>
</reference>
<sequence>MSEDDRERISKLLEEVAELWSKEEADRAHFVHQSHPAIHIVLAKVEQQDTQPLDMFPPLPPRTVN</sequence>